<keyword evidence="3 4" id="KW-0067">ATP-binding</keyword>
<accession>A0A6B2L2F5</accession>
<dbReference type="EMBL" id="GIBP01002224">
    <property type="protein sequence ID" value="NDV31193.1"/>
    <property type="molecule type" value="Transcribed_RNA"/>
</dbReference>
<dbReference type="CDD" id="cd13999">
    <property type="entry name" value="STKc_MAP3K-like"/>
    <property type="match status" value="1"/>
</dbReference>
<keyword evidence="2 4" id="KW-0547">Nucleotide-binding</keyword>
<dbReference type="PROSITE" id="PS00108">
    <property type="entry name" value="PROTEIN_KINASE_ST"/>
    <property type="match status" value="1"/>
</dbReference>
<reference evidence="7" key="1">
    <citation type="journal article" date="2020" name="J. Eukaryot. Microbiol.">
        <title>De novo Sequencing, Assembly and Annotation of the Transcriptome for the Free-Living Testate Amoeba Arcella intermedia.</title>
        <authorList>
            <person name="Ribeiro G.M."/>
            <person name="Porfirio-Sousa A.L."/>
            <person name="Maurer-Alcala X.X."/>
            <person name="Katz L.A."/>
            <person name="Lahr D.J.G."/>
        </authorList>
    </citation>
    <scope>NUCLEOTIDE SEQUENCE</scope>
</reference>
<evidence type="ECO:0000256" key="3">
    <source>
        <dbReference type="ARBA" id="ARBA00022840"/>
    </source>
</evidence>
<dbReference type="Gene3D" id="3.30.505.10">
    <property type="entry name" value="SH2 domain"/>
    <property type="match status" value="1"/>
</dbReference>
<dbReference type="PANTHER" id="PTHR44329">
    <property type="entry name" value="SERINE/THREONINE-PROTEIN KINASE TNNI3K-RELATED"/>
    <property type="match status" value="1"/>
</dbReference>
<dbReference type="InterPro" id="IPR017441">
    <property type="entry name" value="Protein_kinase_ATP_BS"/>
</dbReference>
<dbReference type="SUPFAM" id="SSF56112">
    <property type="entry name" value="Protein kinase-like (PK-like)"/>
    <property type="match status" value="1"/>
</dbReference>
<dbReference type="InterPro" id="IPR051681">
    <property type="entry name" value="Ser/Thr_Kinases-Pseudokinases"/>
</dbReference>
<evidence type="ECO:0000259" key="6">
    <source>
        <dbReference type="PROSITE" id="PS50011"/>
    </source>
</evidence>
<dbReference type="Gene3D" id="1.10.510.10">
    <property type="entry name" value="Transferase(Phosphotransferase) domain 1"/>
    <property type="match status" value="1"/>
</dbReference>
<keyword evidence="1 5" id="KW-0418">Kinase</keyword>
<dbReference type="InterPro" id="IPR000719">
    <property type="entry name" value="Prot_kinase_dom"/>
</dbReference>
<dbReference type="AlphaFoldDB" id="A0A6B2L2F5"/>
<dbReference type="PROSITE" id="PS00107">
    <property type="entry name" value="PROTEIN_KINASE_ATP"/>
    <property type="match status" value="1"/>
</dbReference>
<sequence length="489" mass="55446">MQDEFVPPEQDKISKHEVHIEEKIGKGSFGVVYRGRCRGVEVAVKVLTSQNWSDIEDLIHEVQIMSALRNPNVLLYMGMYEYETDSYAIVMEFLPRGNLHDVLHNKSINLPLSKQMQFGVDICKGMAWLAAKNIIHRDLKPANVLIDQNWVCKICDFGLSEIIVTKKFHNDEDDAPGSVLWMAPEVLLRENRKVDSKLDVYSFAYVFWETLTRDGLFTEYKVKEVFVKDVAKEGKRPSLAKVHPLCHGLLGAAWHRDPEQRPSFEQLVDLLNGLSVDVHLDKKVFPDESKFWKKKFQCGFNAPSADKFAEVYTSVTQSFNAGLHQSCIKRLLSEKEGSENVIPLEKFVNYLKWFGKGNKGLDRLERTMKQPWFAGAMDSSTAEKTIAASAKPVFLVRLNVGGSVAVETAPFVITRVAKDKTVHTRVYKQGSGFLMENAEKVQISTDNFDIVELLEKAQKANFVPEPLSCNPFNDLFSVSQKAVYEVIDT</sequence>
<keyword evidence="1 5" id="KW-0723">Serine/threonine-protein kinase</keyword>
<evidence type="ECO:0000313" key="7">
    <source>
        <dbReference type="EMBL" id="NDV31193.1"/>
    </source>
</evidence>
<dbReference type="GO" id="GO:0004674">
    <property type="term" value="F:protein serine/threonine kinase activity"/>
    <property type="evidence" value="ECO:0007669"/>
    <property type="project" value="UniProtKB-KW"/>
</dbReference>
<evidence type="ECO:0000256" key="1">
    <source>
        <dbReference type="ARBA" id="ARBA00022527"/>
    </source>
</evidence>
<feature type="domain" description="Protein kinase" evidence="6">
    <location>
        <begin position="18"/>
        <end position="280"/>
    </location>
</feature>
<dbReference type="InterPro" id="IPR036860">
    <property type="entry name" value="SH2_dom_sf"/>
</dbReference>
<keyword evidence="1 5" id="KW-0808">Transferase</keyword>
<dbReference type="PRINTS" id="PR00109">
    <property type="entry name" value="TYRKINASE"/>
</dbReference>
<evidence type="ECO:0000256" key="2">
    <source>
        <dbReference type="ARBA" id="ARBA00022741"/>
    </source>
</evidence>
<feature type="binding site" evidence="4">
    <location>
        <position position="45"/>
    </location>
    <ligand>
        <name>ATP</name>
        <dbReference type="ChEBI" id="CHEBI:30616"/>
    </ligand>
</feature>
<proteinExistence type="inferred from homology"/>
<evidence type="ECO:0000256" key="5">
    <source>
        <dbReference type="RuleBase" id="RU000304"/>
    </source>
</evidence>
<dbReference type="GO" id="GO:0005524">
    <property type="term" value="F:ATP binding"/>
    <property type="evidence" value="ECO:0007669"/>
    <property type="project" value="UniProtKB-UniRule"/>
</dbReference>
<dbReference type="InterPro" id="IPR008271">
    <property type="entry name" value="Ser/Thr_kinase_AS"/>
</dbReference>
<protein>
    <recommendedName>
        <fullName evidence="6">Protein kinase domain-containing protein</fullName>
    </recommendedName>
</protein>
<dbReference type="InterPro" id="IPR011009">
    <property type="entry name" value="Kinase-like_dom_sf"/>
</dbReference>
<evidence type="ECO:0000256" key="4">
    <source>
        <dbReference type="PROSITE-ProRule" id="PRU10141"/>
    </source>
</evidence>
<dbReference type="SUPFAM" id="SSF55550">
    <property type="entry name" value="SH2 domain"/>
    <property type="match status" value="1"/>
</dbReference>
<organism evidence="7">
    <name type="scientific">Arcella intermedia</name>
    <dbReference type="NCBI Taxonomy" id="1963864"/>
    <lineage>
        <taxon>Eukaryota</taxon>
        <taxon>Amoebozoa</taxon>
        <taxon>Tubulinea</taxon>
        <taxon>Elardia</taxon>
        <taxon>Arcellinida</taxon>
        <taxon>Sphaerothecina</taxon>
        <taxon>Arcellidae</taxon>
        <taxon>Arcella</taxon>
    </lineage>
</organism>
<dbReference type="PROSITE" id="PS50011">
    <property type="entry name" value="PROTEIN_KINASE_DOM"/>
    <property type="match status" value="1"/>
</dbReference>
<dbReference type="InterPro" id="IPR001245">
    <property type="entry name" value="Ser-Thr/Tyr_kinase_cat_dom"/>
</dbReference>
<dbReference type="Pfam" id="PF07714">
    <property type="entry name" value="PK_Tyr_Ser-Thr"/>
    <property type="match status" value="1"/>
</dbReference>
<comment type="similarity">
    <text evidence="5">Belongs to the protein kinase superfamily.</text>
</comment>
<name>A0A6B2L2F5_9EUKA</name>
<dbReference type="SMART" id="SM00220">
    <property type="entry name" value="S_TKc"/>
    <property type="match status" value="1"/>
</dbReference>